<organism evidence="1">
    <name type="scientific">uncultured organism MedDCM-OCT-S08-C1350</name>
    <dbReference type="NCBI Taxonomy" id="743627"/>
    <lineage>
        <taxon>unclassified sequences</taxon>
        <taxon>environmental samples</taxon>
    </lineage>
</organism>
<dbReference type="InterPro" id="IPR008983">
    <property type="entry name" value="Tumour_necrosis_fac-like_dom"/>
</dbReference>
<accession>D6PKH9</accession>
<proteinExistence type="predicted"/>
<name>D6PKH9_9ZZZZ</name>
<dbReference type="SUPFAM" id="SSF49842">
    <property type="entry name" value="TNF-like"/>
    <property type="match status" value="1"/>
</dbReference>
<protein>
    <recommendedName>
        <fullName evidence="2">C1q domain-containing protein</fullName>
    </recommendedName>
</protein>
<evidence type="ECO:0008006" key="2">
    <source>
        <dbReference type="Google" id="ProtNLM"/>
    </source>
</evidence>
<dbReference type="Gene3D" id="2.60.120.40">
    <property type="match status" value="1"/>
</dbReference>
<sequence length="171" mass="18245">MAITKIQSESLNLADTYDFTGTVTGAGENNTPIVRVTKSSAQTISYNTYTTITFDVENIDTDNAFASNTFTVPSGKGGKYFISLQVISDDNFDATLERLNFLVNGSTQTSGNYFTGSGSDESQITLNTILNLSAGDALTVTYFTYAGGNSSIKSNSDHNSATCLNIFKIAT</sequence>
<reference evidence="1" key="1">
    <citation type="journal article" date="2010" name="ISME J.">
        <title>Metagenome of the Mediterranean deep chlorophyll maximum studied by direct and fosmid library 454 pyrosequencing.</title>
        <authorList>
            <person name="Ghai R."/>
            <person name="Martin-Cuadrado A.B."/>
            <person name="Molto A.G."/>
            <person name="Heredia I.G."/>
            <person name="Cabrera R."/>
            <person name="Martin J."/>
            <person name="Verdu M."/>
            <person name="Deschamps P."/>
            <person name="Moreira D."/>
            <person name="Lopez-Garcia P."/>
            <person name="Mira A."/>
            <person name="Rodriguez-Valera F."/>
        </authorList>
    </citation>
    <scope>NUCLEOTIDE SEQUENCE</scope>
</reference>
<dbReference type="EMBL" id="GU943126">
    <property type="protein sequence ID" value="ADD96230.1"/>
    <property type="molecule type" value="Genomic_DNA"/>
</dbReference>
<dbReference type="AlphaFoldDB" id="D6PKH9"/>
<evidence type="ECO:0000313" key="1">
    <source>
        <dbReference type="EMBL" id="ADD96230.1"/>
    </source>
</evidence>